<accession>A0ABZ3C719</accession>
<gene>
    <name evidence="1" type="ORF">PCC79_14090</name>
</gene>
<proteinExistence type="predicted"/>
<organism evidence="1 2">
    <name type="scientific">Propioniciclava soli</name>
    <dbReference type="NCBI Taxonomy" id="2775081"/>
    <lineage>
        <taxon>Bacteria</taxon>
        <taxon>Bacillati</taxon>
        <taxon>Actinomycetota</taxon>
        <taxon>Actinomycetes</taxon>
        <taxon>Propionibacteriales</taxon>
        <taxon>Propionibacteriaceae</taxon>
        <taxon>Propioniciclava</taxon>
    </lineage>
</organism>
<dbReference type="Proteomes" id="UP001434337">
    <property type="component" value="Chromosome"/>
</dbReference>
<dbReference type="RefSeq" id="WP_232550131.1">
    <property type="nucleotide sequence ID" value="NZ_CP115965.1"/>
</dbReference>
<reference evidence="1 2" key="1">
    <citation type="journal article" date="2023" name="Environ Microbiome">
        <title>A coral-associated actinobacterium mitigates coral bleaching under heat stress.</title>
        <authorList>
            <person name="Li J."/>
            <person name="Zou Y."/>
            <person name="Li Q."/>
            <person name="Zhang J."/>
            <person name="Bourne D.G."/>
            <person name="Lyu Y."/>
            <person name="Liu C."/>
            <person name="Zhang S."/>
        </authorList>
    </citation>
    <scope>NUCLEOTIDE SEQUENCE [LARGE SCALE GENOMIC DNA]</scope>
    <source>
        <strain evidence="1 2">SCSIO 13291</strain>
    </source>
</reference>
<evidence type="ECO:0000313" key="1">
    <source>
        <dbReference type="EMBL" id="WZW98009.1"/>
    </source>
</evidence>
<evidence type="ECO:0000313" key="2">
    <source>
        <dbReference type="Proteomes" id="UP001434337"/>
    </source>
</evidence>
<dbReference type="EMBL" id="CP115965">
    <property type="protein sequence ID" value="WZW98009.1"/>
    <property type="molecule type" value="Genomic_DNA"/>
</dbReference>
<keyword evidence="2" id="KW-1185">Reference proteome</keyword>
<sequence>MRTTLELSDDVMAVARALAAAKGVSLGTAVSDLARQGIQQRTAPTADVSYSPFPILIGPPGHVVTDDLVAEHRDD</sequence>
<protein>
    <submittedName>
        <fullName evidence="1">DUF2191 domain-containing protein</fullName>
    </submittedName>
</protein>
<name>A0ABZ3C719_9ACTN</name>